<dbReference type="Proteomes" id="UP000033874">
    <property type="component" value="Unassembled WGS sequence"/>
</dbReference>
<feature type="domain" description="Acyl-CoA thioesterase-like C-terminal" evidence="2">
    <location>
        <begin position="125"/>
        <end position="253"/>
    </location>
</feature>
<evidence type="ECO:0000259" key="1">
    <source>
        <dbReference type="Pfam" id="PF13622"/>
    </source>
</evidence>
<dbReference type="Pfam" id="PF13622">
    <property type="entry name" value="4HBT_3"/>
    <property type="match status" value="1"/>
</dbReference>
<evidence type="ECO:0000313" key="4">
    <source>
        <dbReference type="Proteomes" id="UP000033874"/>
    </source>
</evidence>
<keyword evidence="4" id="KW-1185">Reference proteome</keyword>
<dbReference type="InterPro" id="IPR042171">
    <property type="entry name" value="Acyl-CoA_hotdog"/>
</dbReference>
<dbReference type="InterPro" id="IPR029069">
    <property type="entry name" value="HotDog_dom_sf"/>
</dbReference>
<evidence type="ECO:0000313" key="3">
    <source>
        <dbReference type="EMBL" id="KKW91399.1"/>
    </source>
</evidence>
<dbReference type="InterPro" id="IPR049449">
    <property type="entry name" value="TesB_ACOT8-like_N"/>
</dbReference>
<feature type="domain" description="Acyl-CoA thioesterase-like N-terminal HotDog" evidence="1">
    <location>
        <begin position="21"/>
        <end position="105"/>
    </location>
</feature>
<dbReference type="PATRIC" id="fig|56193.3.peg.3434"/>
<dbReference type="InterPro" id="IPR049450">
    <property type="entry name" value="ACOT8-like_C"/>
</dbReference>
<reference evidence="3 4" key="1">
    <citation type="submission" date="2015-04" db="EMBL/GenBank/DDBJ databases">
        <title>Genome sequence of aromatic hydrocarbons-degrading Sphingobium chungbukense DJ77.</title>
        <authorList>
            <person name="Kim Y.-C."/>
            <person name="Chae J.-C."/>
        </authorList>
    </citation>
    <scope>NUCLEOTIDE SEQUENCE [LARGE SCALE GENOMIC DNA]</scope>
    <source>
        <strain evidence="3 4">DJ77</strain>
    </source>
</reference>
<sequence>MAYFERVDDRNFQPSDHVGGAWNVAEQHVAPALGLMAHMLETDHLARRGGDPLRLGRLSYDIMGTLPIDLIRIDVEVIRAGRTIELVEARLSHAGRTAILLRGWFVQAYATDAIAATALPSIAPPDEMAPFDITASWPGGFLKSLEARRQAIGPGRANGWLRAGLPLVAGEDVSATARVMGLVDVANGMAPLVSPLDVAFPNLDLTACFFREPAGPWLGLQSAVSIGPAGMGLTQTIIHDLEGPIGAVSQFLTVRP</sequence>
<accession>A0A0M3AS89</accession>
<protein>
    <submittedName>
        <fullName evidence="3">Thioesterase</fullName>
    </submittedName>
</protein>
<dbReference type="STRING" id="56193.YP76_16390"/>
<proteinExistence type="predicted"/>
<comment type="caution">
    <text evidence="3">The sequence shown here is derived from an EMBL/GenBank/DDBJ whole genome shotgun (WGS) entry which is preliminary data.</text>
</comment>
<dbReference type="RefSeq" id="WP_046764916.1">
    <property type="nucleotide sequence ID" value="NZ_LBIC01000007.1"/>
</dbReference>
<evidence type="ECO:0000259" key="2">
    <source>
        <dbReference type="Pfam" id="PF20789"/>
    </source>
</evidence>
<dbReference type="Pfam" id="PF20789">
    <property type="entry name" value="4HBT_3C"/>
    <property type="match status" value="1"/>
</dbReference>
<name>A0A0M3AS89_9SPHN</name>
<organism evidence="3 4">
    <name type="scientific">Sphingobium chungbukense</name>
    <dbReference type="NCBI Taxonomy" id="56193"/>
    <lineage>
        <taxon>Bacteria</taxon>
        <taxon>Pseudomonadati</taxon>
        <taxon>Pseudomonadota</taxon>
        <taxon>Alphaproteobacteria</taxon>
        <taxon>Sphingomonadales</taxon>
        <taxon>Sphingomonadaceae</taxon>
        <taxon>Sphingobium</taxon>
    </lineage>
</organism>
<dbReference type="SUPFAM" id="SSF54637">
    <property type="entry name" value="Thioesterase/thiol ester dehydrase-isomerase"/>
    <property type="match status" value="1"/>
</dbReference>
<dbReference type="EMBL" id="LBIC01000007">
    <property type="protein sequence ID" value="KKW91399.1"/>
    <property type="molecule type" value="Genomic_DNA"/>
</dbReference>
<dbReference type="AlphaFoldDB" id="A0A0M3AS89"/>
<dbReference type="Gene3D" id="2.40.160.210">
    <property type="entry name" value="Acyl-CoA thioesterase, double hotdog domain"/>
    <property type="match status" value="1"/>
</dbReference>
<gene>
    <name evidence="3" type="ORF">YP76_16390</name>
</gene>